<dbReference type="InterPro" id="IPR019734">
    <property type="entry name" value="TPR_rpt"/>
</dbReference>
<dbReference type="InterPro" id="IPR011990">
    <property type="entry name" value="TPR-like_helical_dom_sf"/>
</dbReference>
<dbReference type="Proteomes" id="UP001308179">
    <property type="component" value="Unassembled WGS sequence"/>
</dbReference>
<sequence>MPSRVLSRICVHRHVVAETPPLTSSANWQCEKTLTSVNAFPDKLGPQENAPRSIVTTWAISVEQLFSEGQEGQDAVNMLKLWAYLHHDDLWYELFYPVSIEKFSEHQENVPDWLRRVAVGGYEQPLTILPCYKATTSKIPDATSADRMFGVATISQHWGYLDGADGLYEGALRGVEKARGPDHTSTLGIVNNLGNLYSDQGKMAEAEEMYLRALKGKEKACGPEHTSTLNTVNNQGNLYKNQGKMVEAEEMYLRALRGYEKAWGLEHTSTLETVNNLGVLYSIQGKMAEAEEMYLQALEGKEKA</sequence>
<dbReference type="PROSITE" id="PS50005">
    <property type="entry name" value="TPR"/>
    <property type="match status" value="1"/>
</dbReference>
<dbReference type="PANTHER" id="PTHR46082">
    <property type="entry name" value="ATP/GTP-BINDING PROTEIN-RELATED"/>
    <property type="match status" value="1"/>
</dbReference>
<dbReference type="PANTHER" id="PTHR46082:SF6">
    <property type="entry name" value="AAA+ ATPASE DOMAIN-CONTAINING PROTEIN-RELATED"/>
    <property type="match status" value="1"/>
</dbReference>
<dbReference type="SMART" id="SM00028">
    <property type="entry name" value="TPR"/>
    <property type="match status" value="3"/>
</dbReference>
<gene>
    <name evidence="2" type="ORF">LTR32_003271</name>
</gene>
<evidence type="ECO:0000313" key="3">
    <source>
        <dbReference type="Proteomes" id="UP001308179"/>
    </source>
</evidence>
<dbReference type="PROSITE" id="PS50293">
    <property type="entry name" value="TPR_REGION"/>
    <property type="match status" value="1"/>
</dbReference>
<dbReference type="EMBL" id="JAVRRR010000190">
    <property type="protein sequence ID" value="KAK5144888.1"/>
    <property type="molecule type" value="Genomic_DNA"/>
</dbReference>
<organism evidence="2 3">
    <name type="scientific">Rachicladosporium monterosium</name>
    <dbReference type="NCBI Taxonomy" id="1507873"/>
    <lineage>
        <taxon>Eukaryota</taxon>
        <taxon>Fungi</taxon>
        <taxon>Dikarya</taxon>
        <taxon>Ascomycota</taxon>
        <taxon>Pezizomycotina</taxon>
        <taxon>Dothideomycetes</taxon>
        <taxon>Dothideomycetidae</taxon>
        <taxon>Cladosporiales</taxon>
        <taxon>Cladosporiaceae</taxon>
        <taxon>Rachicladosporium</taxon>
    </lineage>
</organism>
<dbReference type="Pfam" id="PF13424">
    <property type="entry name" value="TPR_12"/>
    <property type="match status" value="1"/>
</dbReference>
<keyword evidence="3" id="KW-1185">Reference proteome</keyword>
<keyword evidence="1" id="KW-0802">TPR repeat</keyword>
<dbReference type="Gene3D" id="1.25.40.10">
    <property type="entry name" value="Tetratricopeptide repeat domain"/>
    <property type="match status" value="1"/>
</dbReference>
<comment type="caution">
    <text evidence="2">The sequence shown here is derived from an EMBL/GenBank/DDBJ whole genome shotgun (WGS) entry which is preliminary data.</text>
</comment>
<evidence type="ECO:0008006" key="4">
    <source>
        <dbReference type="Google" id="ProtNLM"/>
    </source>
</evidence>
<dbReference type="InterPro" id="IPR053137">
    <property type="entry name" value="NLR-like"/>
</dbReference>
<proteinExistence type="predicted"/>
<feature type="repeat" description="TPR" evidence="1">
    <location>
        <begin position="187"/>
        <end position="220"/>
    </location>
</feature>
<evidence type="ECO:0000313" key="2">
    <source>
        <dbReference type="EMBL" id="KAK5144888.1"/>
    </source>
</evidence>
<accession>A0ABR0L7Y6</accession>
<dbReference type="Pfam" id="PF13374">
    <property type="entry name" value="TPR_10"/>
    <property type="match status" value="1"/>
</dbReference>
<protein>
    <recommendedName>
        <fullName evidence="4">MalT-like TPR region domain-containing protein</fullName>
    </recommendedName>
</protein>
<reference evidence="2 3" key="1">
    <citation type="submission" date="2023-08" db="EMBL/GenBank/DDBJ databases">
        <title>Black Yeasts Isolated from many extreme environments.</title>
        <authorList>
            <person name="Coleine C."/>
            <person name="Stajich J.E."/>
            <person name="Selbmann L."/>
        </authorList>
    </citation>
    <scope>NUCLEOTIDE SEQUENCE [LARGE SCALE GENOMIC DNA]</scope>
    <source>
        <strain evidence="2 3">CCFEE 5386</strain>
    </source>
</reference>
<evidence type="ECO:0000256" key="1">
    <source>
        <dbReference type="PROSITE-ProRule" id="PRU00339"/>
    </source>
</evidence>
<dbReference type="SUPFAM" id="SSF48452">
    <property type="entry name" value="TPR-like"/>
    <property type="match status" value="1"/>
</dbReference>
<name>A0ABR0L7Y6_9PEZI</name>